<dbReference type="SUPFAM" id="SSF88946">
    <property type="entry name" value="Sigma2 domain of RNA polymerase sigma factors"/>
    <property type="match status" value="1"/>
</dbReference>
<dbReference type="OrthoDB" id="5117437at2"/>
<dbReference type="InterPro" id="IPR013325">
    <property type="entry name" value="RNA_pol_sigma_r2"/>
</dbReference>
<sequence length="90" mass="9899">MNLLVAGDQAAFGEIYDQLNLATFAICRHHLGTPDAVDEAMRGLWLYIWQNAAMLAGLDGSPWSIIIATAEHHAQFHARTESLAREHSVA</sequence>
<evidence type="ECO:0000313" key="1">
    <source>
        <dbReference type="EMBL" id="RJT88879.1"/>
    </source>
</evidence>
<accession>A0A3A5MM15</accession>
<comment type="caution">
    <text evidence="1">The sequence shown here is derived from an EMBL/GenBank/DDBJ whole genome shotgun (WGS) entry which is preliminary data.</text>
</comment>
<organism evidence="1 2">
    <name type="scientific">Cryobacterium melibiosiphilum</name>
    <dbReference type="NCBI Taxonomy" id="995039"/>
    <lineage>
        <taxon>Bacteria</taxon>
        <taxon>Bacillati</taxon>
        <taxon>Actinomycetota</taxon>
        <taxon>Actinomycetes</taxon>
        <taxon>Micrococcales</taxon>
        <taxon>Microbacteriaceae</taxon>
        <taxon>Cryobacterium</taxon>
    </lineage>
</organism>
<dbReference type="RefSeq" id="WP_119974344.1">
    <property type="nucleotide sequence ID" value="NZ_JBHSQA010000003.1"/>
</dbReference>
<dbReference type="Gene3D" id="1.10.1740.10">
    <property type="match status" value="1"/>
</dbReference>
<protein>
    <recommendedName>
        <fullName evidence="3">RNA polymerase sigma-70 region 2 domain-containing protein</fullName>
    </recommendedName>
</protein>
<keyword evidence="2" id="KW-1185">Reference proteome</keyword>
<reference evidence="1 2" key="1">
    <citation type="submission" date="2018-09" db="EMBL/GenBank/DDBJ databases">
        <title>Novel species of Cryobacterium.</title>
        <authorList>
            <person name="Liu Q."/>
            <person name="Xin Y.-H."/>
        </authorList>
    </citation>
    <scope>NUCLEOTIDE SEQUENCE [LARGE SCALE GENOMIC DNA]</scope>
    <source>
        <strain evidence="1 2">Hh39</strain>
    </source>
</reference>
<dbReference type="GO" id="GO:0003700">
    <property type="term" value="F:DNA-binding transcription factor activity"/>
    <property type="evidence" value="ECO:0007669"/>
    <property type="project" value="InterPro"/>
</dbReference>
<dbReference type="GO" id="GO:0006352">
    <property type="term" value="P:DNA-templated transcription initiation"/>
    <property type="evidence" value="ECO:0007669"/>
    <property type="project" value="InterPro"/>
</dbReference>
<evidence type="ECO:0008006" key="3">
    <source>
        <dbReference type="Google" id="ProtNLM"/>
    </source>
</evidence>
<evidence type="ECO:0000313" key="2">
    <source>
        <dbReference type="Proteomes" id="UP000272015"/>
    </source>
</evidence>
<dbReference type="AlphaFoldDB" id="A0A3A5MM15"/>
<dbReference type="EMBL" id="QZVS01000079">
    <property type="protein sequence ID" value="RJT88879.1"/>
    <property type="molecule type" value="Genomic_DNA"/>
</dbReference>
<dbReference type="Proteomes" id="UP000272015">
    <property type="component" value="Unassembled WGS sequence"/>
</dbReference>
<name>A0A3A5MM15_9MICO</name>
<proteinExistence type="predicted"/>
<gene>
    <name evidence="1" type="ORF">D6T64_08840</name>
</gene>